<dbReference type="FunFam" id="3.30.200.20:FF:001346">
    <property type="entry name" value="Leucine-rich repeat receptor protein kinase MSP1"/>
    <property type="match status" value="1"/>
</dbReference>
<comment type="similarity">
    <text evidence="9">Belongs to the protein kinase superfamily.</text>
</comment>
<evidence type="ECO:0000256" key="9">
    <source>
        <dbReference type="RuleBase" id="RU000304"/>
    </source>
</evidence>
<dbReference type="FunFam" id="1.10.510.10:FF:002291">
    <property type="match status" value="1"/>
</dbReference>
<dbReference type="eggNOG" id="ENOG502QQPF">
    <property type="taxonomic scope" value="Eukaryota"/>
</dbReference>
<comment type="catalytic activity">
    <reaction evidence="7">
        <text>L-threonyl-[protein] + ATP = O-phospho-L-threonyl-[protein] + ADP + H(+)</text>
        <dbReference type="Rhea" id="RHEA:46608"/>
        <dbReference type="Rhea" id="RHEA-COMP:11060"/>
        <dbReference type="Rhea" id="RHEA-COMP:11605"/>
        <dbReference type="ChEBI" id="CHEBI:15378"/>
        <dbReference type="ChEBI" id="CHEBI:30013"/>
        <dbReference type="ChEBI" id="CHEBI:30616"/>
        <dbReference type="ChEBI" id="CHEBI:61977"/>
        <dbReference type="ChEBI" id="CHEBI:456216"/>
    </reaction>
</comment>
<evidence type="ECO:0000256" key="5">
    <source>
        <dbReference type="ARBA" id="ARBA00022840"/>
    </source>
</evidence>
<reference evidence="11" key="1">
    <citation type="journal article" date="2012" name="Nature">
        <title>The tomato genome sequence provides insights into fleshy fruit evolution.</title>
        <authorList>
            <consortium name="Tomato Genome Consortium"/>
        </authorList>
    </citation>
    <scope>NUCLEOTIDE SEQUENCE [LARGE SCALE GENOMIC DNA]</scope>
    <source>
        <strain evidence="11">cv. Heinz 1706</strain>
    </source>
</reference>
<feature type="binding site" evidence="8">
    <location>
        <position position="80"/>
    </location>
    <ligand>
        <name>ATP</name>
        <dbReference type="ChEBI" id="CHEBI:30616"/>
    </ligand>
</feature>
<protein>
    <recommendedName>
        <fullName evidence="10">Protein kinase domain-containing protein</fullName>
    </recommendedName>
</protein>
<evidence type="ECO:0000256" key="2">
    <source>
        <dbReference type="ARBA" id="ARBA00022679"/>
    </source>
</evidence>
<keyword evidence="4" id="KW-0418">Kinase</keyword>
<dbReference type="InterPro" id="IPR000719">
    <property type="entry name" value="Prot_kinase_dom"/>
</dbReference>
<dbReference type="PaxDb" id="4081-Solyc05g017770.1.1"/>
<dbReference type="Proteomes" id="UP000004994">
    <property type="component" value="Chromosome 5"/>
</dbReference>
<dbReference type="PROSITE" id="PS00107">
    <property type="entry name" value="PROTEIN_KINASE_ATP"/>
    <property type="match status" value="1"/>
</dbReference>
<accession>K4BZ36</accession>
<dbReference type="PhylomeDB" id="K4BZ36"/>
<dbReference type="InterPro" id="IPR001245">
    <property type="entry name" value="Ser-Thr/Tyr_kinase_cat_dom"/>
</dbReference>
<dbReference type="Pfam" id="PF07714">
    <property type="entry name" value="PK_Tyr_Ser-Thr"/>
    <property type="match status" value="1"/>
</dbReference>
<evidence type="ECO:0000256" key="7">
    <source>
        <dbReference type="ARBA" id="ARBA00047951"/>
    </source>
</evidence>
<dbReference type="PANTHER" id="PTHR27005">
    <property type="entry name" value="WALL-ASSOCIATED RECEPTOR KINASE-LIKE 21"/>
    <property type="match status" value="1"/>
</dbReference>
<keyword evidence="5 8" id="KW-0067">ATP-binding</keyword>
<feature type="domain" description="Protein kinase" evidence="10">
    <location>
        <begin position="51"/>
        <end position="187"/>
    </location>
</feature>
<keyword evidence="1 9" id="KW-0723">Serine/threonine-protein kinase</keyword>
<dbReference type="EnsemblPlants" id="Solyc05g017770.1.1">
    <property type="protein sequence ID" value="Solyc05g017770.1.1"/>
    <property type="gene ID" value="Solyc05g017770.1"/>
</dbReference>
<dbReference type="AlphaFoldDB" id="K4BZ36"/>
<dbReference type="PANTHER" id="PTHR27005:SF527">
    <property type="entry name" value="WALL-ASSOCIATED RECEPTOR KINASE-LIKE 16"/>
    <property type="match status" value="1"/>
</dbReference>
<evidence type="ECO:0000256" key="8">
    <source>
        <dbReference type="PROSITE-ProRule" id="PRU10141"/>
    </source>
</evidence>
<dbReference type="InterPro" id="IPR045274">
    <property type="entry name" value="WAK-like"/>
</dbReference>
<evidence type="ECO:0000313" key="12">
    <source>
        <dbReference type="Proteomes" id="UP000004994"/>
    </source>
</evidence>
<dbReference type="SMR" id="K4BZ36"/>
<dbReference type="SUPFAM" id="SSF56112">
    <property type="entry name" value="Protein kinase-like (PK-like)"/>
    <property type="match status" value="1"/>
</dbReference>
<evidence type="ECO:0000256" key="1">
    <source>
        <dbReference type="ARBA" id="ARBA00022527"/>
    </source>
</evidence>
<evidence type="ECO:0000313" key="11">
    <source>
        <dbReference type="EnsemblPlants" id="Solyc05g017770.1.1"/>
    </source>
</evidence>
<proteinExistence type="inferred from homology"/>
<dbReference type="InterPro" id="IPR017441">
    <property type="entry name" value="Protein_kinase_ATP_BS"/>
</dbReference>
<reference evidence="11" key="2">
    <citation type="submission" date="2015-06" db="UniProtKB">
        <authorList>
            <consortium name="EnsemblPlants"/>
        </authorList>
    </citation>
    <scope>IDENTIFICATION</scope>
    <source>
        <strain evidence="11">cv. Heinz 1706</strain>
    </source>
</reference>
<keyword evidence="2" id="KW-0808">Transferase</keyword>
<dbReference type="OMA" id="PGCHRTH"/>
<dbReference type="GO" id="GO:0007166">
    <property type="term" value="P:cell surface receptor signaling pathway"/>
    <property type="evidence" value="ECO:0007669"/>
    <property type="project" value="InterPro"/>
</dbReference>
<dbReference type="GO" id="GO:0004674">
    <property type="term" value="F:protein serine/threonine kinase activity"/>
    <property type="evidence" value="ECO:0007669"/>
    <property type="project" value="UniProtKB-KW"/>
</dbReference>
<evidence type="ECO:0000256" key="3">
    <source>
        <dbReference type="ARBA" id="ARBA00022741"/>
    </source>
</evidence>
<dbReference type="InterPro" id="IPR008271">
    <property type="entry name" value="Ser/Thr_kinase_AS"/>
</dbReference>
<evidence type="ECO:0000256" key="6">
    <source>
        <dbReference type="ARBA" id="ARBA00047558"/>
    </source>
</evidence>
<keyword evidence="3 8" id="KW-0547">Nucleotide-binding</keyword>
<comment type="catalytic activity">
    <reaction evidence="6">
        <text>L-seryl-[protein] + ATP = O-phospho-L-seryl-[protein] + ADP + H(+)</text>
        <dbReference type="Rhea" id="RHEA:17989"/>
        <dbReference type="Rhea" id="RHEA-COMP:9863"/>
        <dbReference type="Rhea" id="RHEA-COMP:11604"/>
        <dbReference type="ChEBI" id="CHEBI:15378"/>
        <dbReference type="ChEBI" id="CHEBI:29999"/>
        <dbReference type="ChEBI" id="CHEBI:30616"/>
        <dbReference type="ChEBI" id="CHEBI:83421"/>
        <dbReference type="ChEBI" id="CHEBI:456216"/>
    </reaction>
</comment>
<organism evidence="11">
    <name type="scientific">Solanum lycopersicum</name>
    <name type="common">Tomato</name>
    <name type="synonym">Lycopersicon esculentum</name>
    <dbReference type="NCBI Taxonomy" id="4081"/>
    <lineage>
        <taxon>Eukaryota</taxon>
        <taxon>Viridiplantae</taxon>
        <taxon>Streptophyta</taxon>
        <taxon>Embryophyta</taxon>
        <taxon>Tracheophyta</taxon>
        <taxon>Spermatophyta</taxon>
        <taxon>Magnoliopsida</taxon>
        <taxon>eudicotyledons</taxon>
        <taxon>Gunneridae</taxon>
        <taxon>Pentapetalae</taxon>
        <taxon>asterids</taxon>
        <taxon>lamiids</taxon>
        <taxon>Solanales</taxon>
        <taxon>Solanaceae</taxon>
        <taxon>Solanoideae</taxon>
        <taxon>Solaneae</taxon>
        <taxon>Solanum</taxon>
        <taxon>Solanum subgen. Lycopersicon</taxon>
    </lineage>
</organism>
<dbReference type="InterPro" id="IPR011009">
    <property type="entry name" value="Kinase-like_dom_sf"/>
</dbReference>
<dbReference type="PROSITE" id="PS50011">
    <property type="entry name" value="PROTEIN_KINASE_DOM"/>
    <property type="match status" value="1"/>
</dbReference>
<dbReference type="HOGENOM" id="CLU_000288_21_7_1"/>
<dbReference type="PROSITE" id="PS00108">
    <property type="entry name" value="PROTEIN_KINASE_ST"/>
    <property type="match status" value="1"/>
</dbReference>
<dbReference type="Gene3D" id="3.30.200.20">
    <property type="entry name" value="Phosphorylase Kinase, domain 1"/>
    <property type="match status" value="1"/>
</dbReference>
<name>K4BZ36_SOLLC</name>
<dbReference type="Gramene" id="Solyc05g017770.1.1">
    <property type="protein sequence ID" value="Solyc05g017770.1.1"/>
    <property type="gene ID" value="Solyc05g017770.1"/>
</dbReference>
<evidence type="ECO:0000259" key="10">
    <source>
        <dbReference type="PROSITE" id="PS50011"/>
    </source>
</evidence>
<evidence type="ECO:0000256" key="4">
    <source>
        <dbReference type="ARBA" id="ARBA00022777"/>
    </source>
</evidence>
<dbReference type="GO" id="GO:0005524">
    <property type="term" value="F:ATP binding"/>
    <property type="evidence" value="ECO:0007669"/>
    <property type="project" value="UniProtKB-UniRule"/>
</dbReference>
<sequence length="187" mass="21519">MDIFQFKKKKNSKITRETLRKNGDMLLKQQISSYLNKVFTTDELEKATNNFSKDRNLGVGGTAVVYKGVLPDQRVVAIKKSKQLEQNQIEEFINEVTEVLLLVYKYISHGTLDHQIHANNGKITFLSFKNWLKIAIESADAFSYLYYANSVPILHRDIKSANILLDDNYTTKIAHLGASRFRPFESR</sequence>
<dbReference type="Gene3D" id="1.10.510.10">
    <property type="entry name" value="Transferase(Phosphotransferase) domain 1"/>
    <property type="match status" value="1"/>
</dbReference>
<dbReference type="InParanoid" id="K4BZ36"/>
<keyword evidence="12" id="KW-1185">Reference proteome</keyword>